<keyword evidence="3" id="KW-1185">Reference proteome</keyword>
<comment type="caution">
    <text evidence="2">The sequence shown here is derived from an EMBL/GenBank/DDBJ whole genome shotgun (WGS) entry which is preliminary data.</text>
</comment>
<accession>A0ABW3DRS1</accession>
<dbReference type="NCBIfam" id="NF041721">
    <property type="entry name" value="phane_AmcA_1"/>
    <property type="match status" value="1"/>
</dbReference>
<evidence type="ECO:0000313" key="2">
    <source>
        <dbReference type="EMBL" id="MFD0885397.1"/>
    </source>
</evidence>
<dbReference type="Proteomes" id="UP001597024">
    <property type="component" value="Unassembled WGS sequence"/>
</dbReference>
<proteinExistence type="predicted"/>
<organism evidence="2 3">
    <name type="scientific">Streptosporangium algeriense</name>
    <dbReference type="NCBI Taxonomy" id="1682748"/>
    <lineage>
        <taxon>Bacteria</taxon>
        <taxon>Bacillati</taxon>
        <taxon>Actinomycetota</taxon>
        <taxon>Actinomycetes</taxon>
        <taxon>Streptosporangiales</taxon>
        <taxon>Streptosporangiaceae</taxon>
        <taxon>Streptosporangium</taxon>
    </lineage>
</organism>
<evidence type="ECO:0000256" key="1">
    <source>
        <dbReference type="SAM" id="MobiDB-lite"/>
    </source>
</evidence>
<name>A0ABW3DRS1_9ACTN</name>
<sequence>MTMLEYLTTADAKVLDELISTSAFETPDPLQAAKFDNKPSWDNQKGGAFDNRPGWDNWSKKK</sequence>
<reference evidence="3" key="1">
    <citation type="journal article" date="2019" name="Int. J. Syst. Evol. Microbiol.">
        <title>The Global Catalogue of Microorganisms (GCM) 10K type strain sequencing project: providing services to taxonomists for standard genome sequencing and annotation.</title>
        <authorList>
            <consortium name="The Broad Institute Genomics Platform"/>
            <consortium name="The Broad Institute Genome Sequencing Center for Infectious Disease"/>
            <person name="Wu L."/>
            <person name="Ma J."/>
        </authorList>
    </citation>
    <scope>NUCLEOTIDE SEQUENCE [LARGE SCALE GENOMIC DNA]</scope>
    <source>
        <strain evidence="3">CCUG 62974</strain>
    </source>
</reference>
<evidence type="ECO:0000313" key="3">
    <source>
        <dbReference type="Proteomes" id="UP001597024"/>
    </source>
</evidence>
<gene>
    <name evidence="2" type="primary">amcA</name>
    <name evidence="2" type="ORF">ACFQ08_12645</name>
</gene>
<dbReference type="EMBL" id="JBHTHX010000348">
    <property type="protein sequence ID" value="MFD0885397.1"/>
    <property type="molecule type" value="Genomic_DNA"/>
</dbReference>
<feature type="region of interest" description="Disordered" evidence="1">
    <location>
        <begin position="30"/>
        <end position="62"/>
    </location>
</feature>
<protein>
    <submittedName>
        <fullName evidence="2">Multiple cyclophane-containing RiPP AmcA</fullName>
    </submittedName>
</protein>